<dbReference type="PANTHER" id="PTHR30055:SF243">
    <property type="entry name" value="HTH-TYPE TRANSCRIPTIONAL REGULATOR RV1816"/>
    <property type="match status" value="1"/>
</dbReference>
<sequence>MREGILRVGNALLAEHGAAGLSVRAIARELGVASSALYRHVASRDELLTLLLVDAYSELAARVEEALEGGASGERGGEPDEREGEPLERGGEPASAAEALAVLARAMRGWAVANPAKWALVYGSPVPGYAAPAERTTGPGTAVLGRFMGMLAADAEEGPVADSGLSEGLDAVLTAGGEELGLRMPAQRAAQAVEAWTGLVGLISAEVFQQLGPDFAGHGAEMLERWIAGTVSRFALC</sequence>
<protein>
    <submittedName>
        <fullName evidence="7">TetR/AcrR family transcriptional regulator</fullName>
    </submittedName>
</protein>
<evidence type="ECO:0000256" key="1">
    <source>
        <dbReference type="ARBA" id="ARBA00023015"/>
    </source>
</evidence>
<dbReference type="InterPro" id="IPR009057">
    <property type="entry name" value="Homeodomain-like_sf"/>
</dbReference>
<evidence type="ECO:0000259" key="6">
    <source>
        <dbReference type="PROSITE" id="PS50977"/>
    </source>
</evidence>
<dbReference type="PROSITE" id="PS50977">
    <property type="entry name" value="HTH_TETR_2"/>
    <property type="match status" value="1"/>
</dbReference>
<feature type="DNA-binding region" description="H-T-H motif" evidence="4">
    <location>
        <begin position="22"/>
        <end position="41"/>
    </location>
</feature>
<keyword evidence="3" id="KW-0804">Transcription</keyword>
<gene>
    <name evidence="7" type="ORF">GCM10009823_00040</name>
</gene>
<name>A0ABN2W8G0_9MICO</name>
<comment type="caution">
    <text evidence="7">The sequence shown here is derived from an EMBL/GenBank/DDBJ whole genome shotgun (WGS) entry which is preliminary data.</text>
</comment>
<evidence type="ECO:0000256" key="5">
    <source>
        <dbReference type="SAM" id="MobiDB-lite"/>
    </source>
</evidence>
<dbReference type="PRINTS" id="PR00455">
    <property type="entry name" value="HTHTETR"/>
</dbReference>
<organism evidence="7 8">
    <name type="scientific">Brevibacterium salitolerans</name>
    <dbReference type="NCBI Taxonomy" id="1403566"/>
    <lineage>
        <taxon>Bacteria</taxon>
        <taxon>Bacillati</taxon>
        <taxon>Actinomycetota</taxon>
        <taxon>Actinomycetes</taxon>
        <taxon>Micrococcales</taxon>
        <taxon>Brevibacteriaceae</taxon>
        <taxon>Brevibacterium</taxon>
    </lineage>
</organism>
<dbReference type="InterPro" id="IPR025996">
    <property type="entry name" value="MT1864/Rv1816-like_C"/>
</dbReference>
<keyword evidence="2 4" id="KW-0238">DNA-binding</keyword>
<feature type="compositionally biased region" description="Basic and acidic residues" evidence="5">
    <location>
        <begin position="75"/>
        <end position="91"/>
    </location>
</feature>
<accession>A0ABN2W8G0</accession>
<evidence type="ECO:0000256" key="3">
    <source>
        <dbReference type="ARBA" id="ARBA00023163"/>
    </source>
</evidence>
<evidence type="ECO:0000313" key="7">
    <source>
        <dbReference type="EMBL" id="GAA2086401.1"/>
    </source>
</evidence>
<evidence type="ECO:0000256" key="4">
    <source>
        <dbReference type="PROSITE-ProRule" id="PRU00335"/>
    </source>
</evidence>
<keyword evidence="8" id="KW-1185">Reference proteome</keyword>
<dbReference type="SUPFAM" id="SSF48498">
    <property type="entry name" value="Tetracyclin repressor-like, C-terminal domain"/>
    <property type="match status" value="1"/>
</dbReference>
<dbReference type="SUPFAM" id="SSF46689">
    <property type="entry name" value="Homeodomain-like"/>
    <property type="match status" value="1"/>
</dbReference>
<reference evidence="7 8" key="1">
    <citation type="journal article" date="2019" name="Int. J. Syst. Evol. Microbiol.">
        <title>The Global Catalogue of Microorganisms (GCM) 10K type strain sequencing project: providing services to taxonomists for standard genome sequencing and annotation.</title>
        <authorList>
            <consortium name="The Broad Institute Genomics Platform"/>
            <consortium name="The Broad Institute Genome Sequencing Center for Infectious Disease"/>
            <person name="Wu L."/>
            <person name="Ma J."/>
        </authorList>
    </citation>
    <scope>NUCLEOTIDE SEQUENCE [LARGE SCALE GENOMIC DNA]</scope>
    <source>
        <strain evidence="7 8">JCM 15900</strain>
    </source>
</reference>
<dbReference type="PANTHER" id="PTHR30055">
    <property type="entry name" value="HTH-TYPE TRANSCRIPTIONAL REGULATOR RUTR"/>
    <property type="match status" value="1"/>
</dbReference>
<dbReference type="InterPro" id="IPR050109">
    <property type="entry name" value="HTH-type_TetR-like_transc_reg"/>
</dbReference>
<dbReference type="InterPro" id="IPR001647">
    <property type="entry name" value="HTH_TetR"/>
</dbReference>
<feature type="domain" description="HTH tetR-type" evidence="6">
    <location>
        <begin position="1"/>
        <end position="59"/>
    </location>
</feature>
<dbReference type="Pfam" id="PF13305">
    <property type="entry name" value="TetR_C_33"/>
    <property type="match status" value="1"/>
</dbReference>
<dbReference type="InterPro" id="IPR036271">
    <property type="entry name" value="Tet_transcr_reg_TetR-rel_C_sf"/>
</dbReference>
<dbReference type="Proteomes" id="UP001500984">
    <property type="component" value="Unassembled WGS sequence"/>
</dbReference>
<dbReference type="Pfam" id="PF00440">
    <property type="entry name" value="TetR_N"/>
    <property type="match status" value="1"/>
</dbReference>
<feature type="region of interest" description="Disordered" evidence="5">
    <location>
        <begin position="67"/>
        <end position="93"/>
    </location>
</feature>
<dbReference type="Gene3D" id="1.10.357.10">
    <property type="entry name" value="Tetracycline Repressor, domain 2"/>
    <property type="match status" value="1"/>
</dbReference>
<keyword evidence="1" id="KW-0805">Transcription regulation</keyword>
<evidence type="ECO:0000256" key="2">
    <source>
        <dbReference type="ARBA" id="ARBA00023125"/>
    </source>
</evidence>
<evidence type="ECO:0000313" key="8">
    <source>
        <dbReference type="Proteomes" id="UP001500984"/>
    </source>
</evidence>
<proteinExistence type="predicted"/>
<dbReference type="EMBL" id="BAAAPZ010000001">
    <property type="protein sequence ID" value="GAA2086401.1"/>
    <property type="molecule type" value="Genomic_DNA"/>
</dbReference>